<feature type="signal peptide" evidence="2">
    <location>
        <begin position="1"/>
        <end position="22"/>
    </location>
</feature>
<dbReference type="RefSeq" id="WP_380112441.1">
    <property type="nucleotide sequence ID" value="NZ_JBHSIU010000001.1"/>
</dbReference>
<gene>
    <name evidence="3" type="ORF">ACFPIJ_00195</name>
</gene>
<evidence type="ECO:0008006" key="5">
    <source>
        <dbReference type="Google" id="ProtNLM"/>
    </source>
</evidence>
<evidence type="ECO:0000313" key="3">
    <source>
        <dbReference type="EMBL" id="MFC4996247.1"/>
    </source>
</evidence>
<protein>
    <recommendedName>
        <fullName evidence="5">Lipoprotein</fullName>
    </recommendedName>
</protein>
<sequence length="326" mass="33685">MPRRSTAVVAATLMLLAGCARPGSQPAVPGASGPPSGTSAAEVHDAWTSCRTELGTATGFDPKPTEALSMPSLPAGFTPVAAVVCARAPQKRAGGGEDLVLLEKRATSVARLTQTLRLDDQPLTSDACTADLVGVVWFAMLDAGGRWVRPGVATDTCGKPRIEVRNALDQLDTTTVATTVLAEIESAEAAKSGCSQGWGEMVGISAAEQRGDKGAFDPPAAGMRLCIYTVPASEQGSVKPAGTFERGGVLTAEAWTDLRRRMLDAGPIVPCTAHAGRFALFRPTGGGGGDVYLELDGCRRLMFDGPAGSVFRQADATLTDRVSAAV</sequence>
<reference evidence="4" key="1">
    <citation type="journal article" date="2019" name="Int. J. Syst. Evol. Microbiol.">
        <title>The Global Catalogue of Microorganisms (GCM) 10K type strain sequencing project: providing services to taxonomists for standard genome sequencing and annotation.</title>
        <authorList>
            <consortium name="The Broad Institute Genomics Platform"/>
            <consortium name="The Broad Institute Genome Sequencing Center for Infectious Disease"/>
            <person name="Wu L."/>
            <person name="Ma J."/>
        </authorList>
    </citation>
    <scope>NUCLEOTIDE SEQUENCE [LARGE SCALE GENOMIC DNA]</scope>
    <source>
        <strain evidence="4">CGMCC 4.7152</strain>
    </source>
</reference>
<organism evidence="3 4">
    <name type="scientific">Dactylosporangium cerinum</name>
    <dbReference type="NCBI Taxonomy" id="1434730"/>
    <lineage>
        <taxon>Bacteria</taxon>
        <taxon>Bacillati</taxon>
        <taxon>Actinomycetota</taxon>
        <taxon>Actinomycetes</taxon>
        <taxon>Micromonosporales</taxon>
        <taxon>Micromonosporaceae</taxon>
        <taxon>Dactylosporangium</taxon>
    </lineage>
</organism>
<name>A0ABV9VIX2_9ACTN</name>
<keyword evidence="2" id="KW-0732">Signal</keyword>
<keyword evidence="4" id="KW-1185">Reference proteome</keyword>
<evidence type="ECO:0000313" key="4">
    <source>
        <dbReference type="Proteomes" id="UP001595912"/>
    </source>
</evidence>
<feature type="region of interest" description="Disordered" evidence="1">
    <location>
        <begin position="23"/>
        <end position="43"/>
    </location>
</feature>
<comment type="caution">
    <text evidence="3">The sequence shown here is derived from an EMBL/GenBank/DDBJ whole genome shotgun (WGS) entry which is preliminary data.</text>
</comment>
<dbReference type="Proteomes" id="UP001595912">
    <property type="component" value="Unassembled WGS sequence"/>
</dbReference>
<dbReference type="PROSITE" id="PS51257">
    <property type="entry name" value="PROKAR_LIPOPROTEIN"/>
    <property type="match status" value="1"/>
</dbReference>
<feature type="compositionally biased region" description="Low complexity" evidence="1">
    <location>
        <begin position="23"/>
        <end position="41"/>
    </location>
</feature>
<accession>A0ABV9VIX2</accession>
<feature type="chain" id="PRO_5045927849" description="Lipoprotein" evidence="2">
    <location>
        <begin position="23"/>
        <end position="326"/>
    </location>
</feature>
<proteinExistence type="predicted"/>
<evidence type="ECO:0000256" key="2">
    <source>
        <dbReference type="SAM" id="SignalP"/>
    </source>
</evidence>
<evidence type="ECO:0000256" key="1">
    <source>
        <dbReference type="SAM" id="MobiDB-lite"/>
    </source>
</evidence>
<dbReference type="EMBL" id="JBHSIU010000001">
    <property type="protein sequence ID" value="MFC4996247.1"/>
    <property type="molecule type" value="Genomic_DNA"/>
</dbReference>